<dbReference type="EMBL" id="VLKL01000034">
    <property type="protein sequence ID" value="TWH94944.1"/>
    <property type="molecule type" value="Genomic_DNA"/>
</dbReference>
<evidence type="ECO:0000313" key="1">
    <source>
        <dbReference type="EMBL" id="TWH94944.1"/>
    </source>
</evidence>
<reference evidence="1 2" key="1">
    <citation type="journal article" date="2015" name="Stand. Genomic Sci.">
        <title>Genomic Encyclopedia of Bacterial and Archaeal Type Strains, Phase III: the genomes of soil and plant-associated and newly described type strains.</title>
        <authorList>
            <person name="Whitman W.B."/>
            <person name="Woyke T."/>
            <person name="Klenk H.P."/>
            <person name="Zhou Y."/>
            <person name="Lilburn T.G."/>
            <person name="Beck B.J."/>
            <person name="De Vos P."/>
            <person name="Vandamme P."/>
            <person name="Eisen J.A."/>
            <person name="Garrity G."/>
            <person name="Hugenholtz P."/>
            <person name="Kyrpides N.C."/>
        </authorList>
    </citation>
    <scope>NUCLEOTIDE SEQUENCE [LARGE SCALE GENOMIC DNA]</scope>
    <source>
        <strain evidence="1 2">CGMCC 1.10947</strain>
    </source>
</reference>
<comment type="caution">
    <text evidence="1">The sequence shown here is derived from an EMBL/GenBank/DDBJ whole genome shotgun (WGS) entry which is preliminary data.</text>
</comment>
<proteinExistence type="predicted"/>
<gene>
    <name evidence="1" type="ORF">IQ17_06722</name>
</gene>
<protein>
    <submittedName>
        <fullName evidence="1">Uncharacterized protein</fullName>
    </submittedName>
</protein>
<dbReference type="RefSeq" id="WP_145642544.1">
    <property type="nucleotide sequence ID" value="NZ_CP088014.1"/>
</dbReference>
<accession>A0A562KHX9</accession>
<evidence type="ECO:0000313" key="2">
    <source>
        <dbReference type="Proteomes" id="UP000317176"/>
    </source>
</evidence>
<keyword evidence="2" id="KW-1185">Reference proteome</keyword>
<sequence>MRKFPKPTEQEADEGPQKVSFQIANGNTRQTCILQTALPTKAQAQKYLMANWPMIEKMARDALAAGAAEDGKIRLTVGCAA</sequence>
<dbReference type="OrthoDB" id="8240565at2"/>
<dbReference type="AlphaFoldDB" id="A0A562KHX9"/>
<organism evidence="1 2">
    <name type="scientific">Bradyrhizobium daqingense</name>
    <dbReference type="NCBI Taxonomy" id="993502"/>
    <lineage>
        <taxon>Bacteria</taxon>
        <taxon>Pseudomonadati</taxon>
        <taxon>Pseudomonadota</taxon>
        <taxon>Alphaproteobacteria</taxon>
        <taxon>Hyphomicrobiales</taxon>
        <taxon>Nitrobacteraceae</taxon>
        <taxon>Bradyrhizobium</taxon>
    </lineage>
</organism>
<name>A0A562KHX9_9BRAD</name>
<dbReference type="Proteomes" id="UP000317176">
    <property type="component" value="Unassembled WGS sequence"/>
</dbReference>